<dbReference type="Proteomes" id="UP000593565">
    <property type="component" value="Unassembled WGS sequence"/>
</dbReference>
<reference evidence="3 4" key="1">
    <citation type="submission" date="2020-02" db="EMBL/GenBank/DDBJ databases">
        <title>A chromosome-scale genome assembly of the black bullhead catfish (Ameiurus melas).</title>
        <authorList>
            <person name="Wen M."/>
            <person name="Zham M."/>
            <person name="Cabau C."/>
            <person name="Klopp C."/>
            <person name="Donnadieu C."/>
            <person name="Roques C."/>
            <person name="Bouchez O."/>
            <person name="Lampietro C."/>
            <person name="Jouanno E."/>
            <person name="Herpin A."/>
            <person name="Louis A."/>
            <person name="Berthelot C."/>
            <person name="Parey E."/>
            <person name="Roest-Crollius H."/>
            <person name="Braasch I."/>
            <person name="Postlethwait J."/>
            <person name="Robinson-Rechavi M."/>
            <person name="Echchiki A."/>
            <person name="Begum T."/>
            <person name="Montfort J."/>
            <person name="Schartl M."/>
            <person name="Bobe J."/>
            <person name="Guiguen Y."/>
        </authorList>
    </citation>
    <scope>NUCLEOTIDE SEQUENCE [LARGE SCALE GENOMIC DNA]</scope>
    <source>
        <strain evidence="3">M_S1</strain>
        <tissue evidence="3">Blood</tissue>
    </source>
</reference>
<gene>
    <name evidence="3" type="ORF">AMELA_G00069210</name>
</gene>
<name>A0A7J6B6I3_AMEME</name>
<keyword evidence="4" id="KW-1185">Reference proteome</keyword>
<dbReference type="EMBL" id="JAAGNN010000005">
    <property type="protein sequence ID" value="KAF4089681.1"/>
    <property type="molecule type" value="Genomic_DNA"/>
</dbReference>
<feature type="domain" description="Ig-like" evidence="2">
    <location>
        <begin position="16"/>
        <end position="113"/>
    </location>
</feature>
<keyword evidence="1" id="KW-1133">Transmembrane helix</keyword>
<evidence type="ECO:0000259" key="2">
    <source>
        <dbReference type="PROSITE" id="PS50835"/>
    </source>
</evidence>
<dbReference type="Gene3D" id="2.60.40.10">
    <property type="entry name" value="Immunoglobulins"/>
    <property type="match status" value="1"/>
</dbReference>
<sequence>MSSKNTERGKDLVKEPQVFVYPVFTPQTGDKSFLLCHARGMFPDLVRFTWQAKDQSQQNVDLRGDEQLEQRDEHPEVQITSMLIVEKHKAKSNNFICSVKHDSSVKDKELNIPTEKDISELNTGIVSTCPPQKAAAEEEEEEEDMYFGVFEHSRSLYLFSVTYVILLVKNMLYFCTVSVLLFKRNPVKI</sequence>
<evidence type="ECO:0000313" key="4">
    <source>
        <dbReference type="Proteomes" id="UP000593565"/>
    </source>
</evidence>
<comment type="caution">
    <text evidence="3">The sequence shown here is derived from an EMBL/GenBank/DDBJ whole genome shotgun (WGS) entry which is preliminary data.</text>
</comment>
<dbReference type="InterPro" id="IPR013783">
    <property type="entry name" value="Ig-like_fold"/>
</dbReference>
<dbReference type="InterPro" id="IPR036179">
    <property type="entry name" value="Ig-like_dom_sf"/>
</dbReference>
<dbReference type="Pfam" id="PF07654">
    <property type="entry name" value="C1-set"/>
    <property type="match status" value="1"/>
</dbReference>
<dbReference type="SUPFAM" id="SSF48726">
    <property type="entry name" value="Immunoglobulin"/>
    <property type="match status" value="1"/>
</dbReference>
<accession>A0A7J6B6I3</accession>
<dbReference type="PROSITE" id="PS50835">
    <property type="entry name" value="IG_LIKE"/>
    <property type="match status" value="1"/>
</dbReference>
<organism evidence="3 4">
    <name type="scientific">Ameiurus melas</name>
    <name type="common">Black bullhead</name>
    <name type="synonym">Silurus melas</name>
    <dbReference type="NCBI Taxonomy" id="219545"/>
    <lineage>
        <taxon>Eukaryota</taxon>
        <taxon>Metazoa</taxon>
        <taxon>Chordata</taxon>
        <taxon>Craniata</taxon>
        <taxon>Vertebrata</taxon>
        <taxon>Euteleostomi</taxon>
        <taxon>Actinopterygii</taxon>
        <taxon>Neopterygii</taxon>
        <taxon>Teleostei</taxon>
        <taxon>Ostariophysi</taxon>
        <taxon>Siluriformes</taxon>
        <taxon>Ictaluridae</taxon>
        <taxon>Ameiurus</taxon>
    </lineage>
</organism>
<dbReference type="AlphaFoldDB" id="A0A7J6B6I3"/>
<dbReference type="InterPro" id="IPR003597">
    <property type="entry name" value="Ig_C1-set"/>
</dbReference>
<evidence type="ECO:0000313" key="3">
    <source>
        <dbReference type="EMBL" id="KAF4089681.1"/>
    </source>
</evidence>
<evidence type="ECO:0000256" key="1">
    <source>
        <dbReference type="SAM" id="Phobius"/>
    </source>
</evidence>
<feature type="transmembrane region" description="Helical" evidence="1">
    <location>
        <begin position="156"/>
        <end position="182"/>
    </location>
</feature>
<dbReference type="InterPro" id="IPR007110">
    <property type="entry name" value="Ig-like_dom"/>
</dbReference>
<proteinExistence type="predicted"/>
<keyword evidence="1" id="KW-0812">Transmembrane</keyword>
<protein>
    <recommendedName>
        <fullName evidence="2">Ig-like domain-containing protein</fullName>
    </recommendedName>
</protein>
<keyword evidence="1" id="KW-0472">Membrane</keyword>